<dbReference type="GO" id="GO:0005524">
    <property type="term" value="F:ATP binding"/>
    <property type="evidence" value="ECO:0007669"/>
    <property type="project" value="UniProtKB-KW"/>
</dbReference>
<keyword evidence="7" id="KW-1185">Reference proteome</keyword>
<accession>A0ABD2PLG5</accession>
<keyword evidence="1" id="KW-0813">Transport</keyword>
<dbReference type="InterPro" id="IPR026082">
    <property type="entry name" value="ABCA"/>
</dbReference>
<sequence length="334" mass="37598">MRKEGTTGRRSIPLLVSNLYKRYRGQKNYAVENFNLMVESGECFGLLGVNGAGKTTTFKILTGELQPSSGDAFIGGLSVIENRHEVQRMIGYCPQFDALFDCLSGREILTLYSRIKGYQSQRIKSIVETQLEHFNLLNHADKIASAYSGGNKRKLSAAIAFLGHPMLVFLDEPTAGMDPGAKRFLWTRIKEAVDRGQSVVLTSHCMEECEILCSRLTIMVKGQMQCIGTVQALKSRYGQGYTVGMRAKDIEFLADIEKKLLDSFPSCTFTSHFLNIQVKFPKESKLEDIFLVIEMLKNQMEVITDYSVNQTTIEEIFIDFADQDENPDQTHLVV</sequence>
<dbReference type="PANTHER" id="PTHR19229">
    <property type="entry name" value="ATP-BINDING CASSETTE TRANSPORTER SUBFAMILY A ABCA"/>
    <property type="match status" value="1"/>
</dbReference>
<protein>
    <submittedName>
        <fullName evidence="6">ATP-binding cassette sub- A member 1</fullName>
    </submittedName>
</protein>
<evidence type="ECO:0000259" key="5">
    <source>
        <dbReference type="PROSITE" id="PS50893"/>
    </source>
</evidence>
<dbReference type="InterPro" id="IPR003593">
    <property type="entry name" value="AAA+_ATPase"/>
</dbReference>
<dbReference type="CDD" id="cd03263">
    <property type="entry name" value="ABC_subfamily_A"/>
    <property type="match status" value="1"/>
</dbReference>
<dbReference type="SMART" id="SM00382">
    <property type="entry name" value="AAA"/>
    <property type="match status" value="1"/>
</dbReference>
<proteinExistence type="predicted"/>
<gene>
    <name evidence="6" type="primary">ABCA1</name>
    <name evidence="6" type="ORF">Ciccas_013146</name>
</gene>
<evidence type="ECO:0000256" key="2">
    <source>
        <dbReference type="ARBA" id="ARBA00022737"/>
    </source>
</evidence>
<evidence type="ECO:0000256" key="3">
    <source>
        <dbReference type="ARBA" id="ARBA00022741"/>
    </source>
</evidence>
<name>A0ABD2PLG5_9PLAT</name>
<evidence type="ECO:0000256" key="4">
    <source>
        <dbReference type="ARBA" id="ARBA00022840"/>
    </source>
</evidence>
<evidence type="ECO:0000313" key="7">
    <source>
        <dbReference type="Proteomes" id="UP001626550"/>
    </source>
</evidence>
<dbReference type="Pfam" id="PF00005">
    <property type="entry name" value="ABC_tran"/>
    <property type="match status" value="1"/>
</dbReference>
<organism evidence="6 7">
    <name type="scientific">Cichlidogyrus casuarinus</name>
    <dbReference type="NCBI Taxonomy" id="1844966"/>
    <lineage>
        <taxon>Eukaryota</taxon>
        <taxon>Metazoa</taxon>
        <taxon>Spiralia</taxon>
        <taxon>Lophotrochozoa</taxon>
        <taxon>Platyhelminthes</taxon>
        <taxon>Monogenea</taxon>
        <taxon>Monopisthocotylea</taxon>
        <taxon>Dactylogyridea</taxon>
        <taxon>Ancyrocephalidae</taxon>
        <taxon>Cichlidogyrus</taxon>
    </lineage>
</organism>
<feature type="domain" description="ABC transporter" evidence="5">
    <location>
        <begin position="14"/>
        <end position="246"/>
    </location>
</feature>
<evidence type="ECO:0000313" key="6">
    <source>
        <dbReference type="EMBL" id="KAL3308324.1"/>
    </source>
</evidence>
<reference evidence="6 7" key="1">
    <citation type="submission" date="2024-11" db="EMBL/GenBank/DDBJ databases">
        <title>Adaptive evolution of stress response genes in parasites aligns with host niche diversity.</title>
        <authorList>
            <person name="Hahn C."/>
            <person name="Resl P."/>
        </authorList>
    </citation>
    <scope>NUCLEOTIDE SEQUENCE [LARGE SCALE GENOMIC DNA]</scope>
    <source>
        <strain evidence="6">EGGRZ-B1_66</strain>
        <tissue evidence="6">Body</tissue>
    </source>
</reference>
<dbReference type="PROSITE" id="PS50893">
    <property type="entry name" value="ABC_TRANSPORTER_2"/>
    <property type="match status" value="1"/>
</dbReference>
<keyword evidence="4 6" id="KW-0067">ATP-binding</keyword>
<dbReference type="EMBL" id="JBJKFK010005439">
    <property type="protein sequence ID" value="KAL3308324.1"/>
    <property type="molecule type" value="Genomic_DNA"/>
</dbReference>
<dbReference type="AlphaFoldDB" id="A0ABD2PLG5"/>
<keyword evidence="3" id="KW-0547">Nucleotide-binding</keyword>
<dbReference type="Gene3D" id="3.40.50.300">
    <property type="entry name" value="P-loop containing nucleotide triphosphate hydrolases"/>
    <property type="match status" value="1"/>
</dbReference>
<dbReference type="InterPro" id="IPR027417">
    <property type="entry name" value="P-loop_NTPase"/>
</dbReference>
<keyword evidence="2" id="KW-0677">Repeat</keyword>
<dbReference type="SUPFAM" id="SSF52540">
    <property type="entry name" value="P-loop containing nucleoside triphosphate hydrolases"/>
    <property type="match status" value="1"/>
</dbReference>
<comment type="caution">
    <text evidence="6">The sequence shown here is derived from an EMBL/GenBank/DDBJ whole genome shotgun (WGS) entry which is preliminary data.</text>
</comment>
<dbReference type="FunFam" id="3.40.50.300:FF:002470">
    <property type="entry name" value="ABC transporter, putative"/>
    <property type="match status" value="1"/>
</dbReference>
<dbReference type="InterPro" id="IPR003439">
    <property type="entry name" value="ABC_transporter-like_ATP-bd"/>
</dbReference>
<dbReference type="PANTHER" id="PTHR19229:SF36">
    <property type="entry name" value="ATP-BINDING CASSETTE SUB-FAMILY A MEMBER 2"/>
    <property type="match status" value="1"/>
</dbReference>
<dbReference type="Proteomes" id="UP001626550">
    <property type="component" value="Unassembled WGS sequence"/>
</dbReference>
<evidence type="ECO:0000256" key="1">
    <source>
        <dbReference type="ARBA" id="ARBA00022448"/>
    </source>
</evidence>